<proteinExistence type="predicted"/>
<comment type="caution">
    <text evidence="1">The sequence shown here is derived from an EMBL/GenBank/DDBJ whole genome shotgun (WGS) entry which is preliminary data.</text>
</comment>
<accession>A0A8J2Q2N7</accession>
<protein>
    <submittedName>
        <fullName evidence="1">Uncharacterized protein</fullName>
    </submittedName>
</protein>
<organism evidence="1 2">
    <name type="scientific">Allacma fusca</name>
    <dbReference type="NCBI Taxonomy" id="39272"/>
    <lineage>
        <taxon>Eukaryota</taxon>
        <taxon>Metazoa</taxon>
        <taxon>Ecdysozoa</taxon>
        <taxon>Arthropoda</taxon>
        <taxon>Hexapoda</taxon>
        <taxon>Collembola</taxon>
        <taxon>Symphypleona</taxon>
        <taxon>Sminthuridae</taxon>
        <taxon>Allacma</taxon>
    </lineage>
</organism>
<dbReference type="Proteomes" id="UP000708208">
    <property type="component" value="Unassembled WGS sequence"/>
</dbReference>
<sequence length="158" mass="17092">MNFDGFRLNAENLRCSNDSKCDCLSLIPRYDYKAQGKICEASKGALCEFTMKNVWNNDALTTSNATCTKPCKDWKINTVSNFHITLCDDDGTATAPGPGPGQGSGSSENSSPLTSVVPSCLTFLTVTLLSTAPTIRYVVQQHFETIIDVTLILSSVII</sequence>
<evidence type="ECO:0000313" key="2">
    <source>
        <dbReference type="Proteomes" id="UP000708208"/>
    </source>
</evidence>
<name>A0A8J2Q2N7_9HEXA</name>
<keyword evidence="2" id="KW-1185">Reference proteome</keyword>
<evidence type="ECO:0000313" key="1">
    <source>
        <dbReference type="EMBL" id="CAG7831091.1"/>
    </source>
</evidence>
<reference evidence="1" key="1">
    <citation type="submission" date="2021-06" db="EMBL/GenBank/DDBJ databases">
        <authorList>
            <person name="Hodson N. C."/>
            <person name="Mongue J. A."/>
            <person name="Jaron S. K."/>
        </authorList>
    </citation>
    <scope>NUCLEOTIDE SEQUENCE</scope>
</reference>
<gene>
    <name evidence="1" type="ORF">AFUS01_LOCUS40851</name>
</gene>
<dbReference type="EMBL" id="CAJVCH010558897">
    <property type="protein sequence ID" value="CAG7831091.1"/>
    <property type="molecule type" value="Genomic_DNA"/>
</dbReference>
<dbReference type="AlphaFoldDB" id="A0A8J2Q2N7"/>